<feature type="domain" description="MYND-type" evidence="5">
    <location>
        <begin position="478"/>
        <end position="522"/>
    </location>
</feature>
<reference evidence="6" key="1">
    <citation type="submission" date="2018-04" db="EMBL/GenBank/DDBJ databases">
        <title>Whole genome sequencing of Hypsizygus marmoreus.</title>
        <authorList>
            <person name="Choi I.-G."/>
            <person name="Min B."/>
            <person name="Kim J.-G."/>
            <person name="Kim S."/>
            <person name="Oh Y.-L."/>
            <person name="Kong W.-S."/>
            <person name="Park H."/>
            <person name="Jeong J."/>
            <person name="Song E.-S."/>
        </authorList>
    </citation>
    <scope>NUCLEOTIDE SEQUENCE [LARGE SCALE GENOMIC DNA]</scope>
    <source>
        <strain evidence="6">51987-8</strain>
    </source>
</reference>
<evidence type="ECO:0000256" key="1">
    <source>
        <dbReference type="ARBA" id="ARBA00022723"/>
    </source>
</evidence>
<accession>A0A369KGE6</accession>
<gene>
    <name evidence="6" type="ORF">Hypma_014006</name>
</gene>
<sequence>MTTDFDDILYSSDHNLLRTLVIRAKYPNRILPHSPEPKLPAEIQELSVNVANGSIDHLRALEALLKAHAALPHYPQILDVLFHHVEKVPTPSLNAENRVELARAALQGITTAVRCHASSGCIQVEGSLITSKLLLSWPALWEWMKYLYYWTDDGLDFSFDAESRPLTMARMQVMIDIQCILSRALQTVPSTTHPTTTHPTTTTLQTAIISTPGMLLMVAEMWTRQSDRPRGERLRDEGFLLTVVFLRFLKSDLADVDSLVKAVCDGPVRLASVMLKPLQLAAYGEQLWSFLYPSVLGVYSALSRRSPRFFSILPPVDMMLAVCHALSMLSFIPLPPQRQDSSLEEGPDIDTESSIQNTYNFIIYLSQARDDFAWINSAMHNELIPSILRSGLQASDDTVVLVYAIFEFIRIHLCYRMVLRCLAKVMTSAAVAALATEIRPNTQFALIWGTFASSIYIDLENKTAFDQRRLKYAQKCSSVECDAVEATNAETFRLCSKCHSALYCSRSCQRKHWESGGHRMFCASVRRSREEGKLPSISIRDIAFFSFLMDQELPPILMHDRTLPPFNRFTVSLPSTLDPQVVANNGTCVMDSDTTPGKPFPMMQTYINVPFGKRRILRRIKSEEAGRLFGWIQRTADLHR</sequence>
<dbReference type="SUPFAM" id="SSF144232">
    <property type="entry name" value="HIT/MYND zinc finger-like"/>
    <property type="match status" value="1"/>
</dbReference>
<evidence type="ECO:0000256" key="3">
    <source>
        <dbReference type="ARBA" id="ARBA00022833"/>
    </source>
</evidence>
<keyword evidence="1" id="KW-0479">Metal-binding</keyword>
<proteinExistence type="predicted"/>
<keyword evidence="2 4" id="KW-0863">Zinc-finger</keyword>
<dbReference type="InParanoid" id="A0A369KGE6"/>
<evidence type="ECO:0000259" key="5">
    <source>
        <dbReference type="PROSITE" id="PS50865"/>
    </source>
</evidence>
<evidence type="ECO:0000313" key="6">
    <source>
        <dbReference type="EMBL" id="RDB29976.1"/>
    </source>
</evidence>
<dbReference type="InterPro" id="IPR002893">
    <property type="entry name" value="Znf_MYND"/>
</dbReference>
<keyword evidence="3" id="KW-0862">Zinc</keyword>
<dbReference type="EMBL" id="LUEZ02000009">
    <property type="protein sequence ID" value="RDB29976.1"/>
    <property type="molecule type" value="Genomic_DNA"/>
</dbReference>
<organism evidence="6 7">
    <name type="scientific">Hypsizygus marmoreus</name>
    <name type="common">White beech mushroom</name>
    <name type="synonym">Agaricus marmoreus</name>
    <dbReference type="NCBI Taxonomy" id="39966"/>
    <lineage>
        <taxon>Eukaryota</taxon>
        <taxon>Fungi</taxon>
        <taxon>Dikarya</taxon>
        <taxon>Basidiomycota</taxon>
        <taxon>Agaricomycotina</taxon>
        <taxon>Agaricomycetes</taxon>
        <taxon>Agaricomycetidae</taxon>
        <taxon>Agaricales</taxon>
        <taxon>Tricholomatineae</taxon>
        <taxon>Lyophyllaceae</taxon>
        <taxon>Hypsizygus</taxon>
    </lineage>
</organism>
<name>A0A369KGE6_HYPMA</name>
<dbReference type="AlphaFoldDB" id="A0A369KGE6"/>
<dbReference type="Gene3D" id="6.10.140.2220">
    <property type="match status" value="1"/>
</dbReference>
<dbReference type="Proteomes" id="UP000076154">
    <property type="component" value="Unassembled WGS sequence"/>
</dbReference>
<protein>
    <recommendedName>
        <fullName evidence="5">MYND-type domain-containing protein</fullName>
    </recommendedName>
</protein>
<evidence type="ECO:0000313" key="7">
    <source>
        <dbReference type="Proteomes" id="UP000076154"/>
    </source>
</evidence>
<dbReference type="PROSITE" id="PS50865">
    <property type="entry name" value="ZF_MYND_2"/>
    <property type="match status" value="1"/>
</dbReference>
<dbReference type="GO" id="GO:0008270">
    <property type="term" value="F:zinc ion binding"/>
    <property type="evidence" value="ECO:0007669"/>
    <property type="project" value="UniProtKB-KW"/>
</dbReference>
<dbReference type="Pfam" id="PF01753">
    <property type="entry name" value="zf-MYND"/>
    <property type="match status" value="1"/>
</dbReference>
<evidence type="ECO:0000256" key="2">
    <source>
        <dbReference type="ARBA" id="ARBA00022771"/>
    </source>
</evidence>
<keyword evidence="7" id="KW-1185">Reference proteome</keyword>
<evidence type="ECO:0000256" key="4">
    <source>
        <dbReference type="PROSITE-ProRule" id="PRU00134"/>
    </source>
</evidence>
<comment type="caution">
    <text evidence="6">The sequence shown here is derived from an EMBL/GenBank/DDBJ whole genome shotgun (WGS) entry which is preliminary data.</text>
</comment>
<dbReference type="OrthoDB" id="3071677at2759"/>